<organism evidence="3 4">
    <name type="scientific">Tectimicrobiota bacterium</name>
    <dbReference type="NCBI Taxonomy" id="2528274"/>
    <lineage>
        <taxon>Bacteria</taxon>
        <taxon>Pseudomonadati</taxon>
        <taxon>Nitrospinota/Tectimicrobiota group</taxon>
        <taxon>Candidatus Tectimicrobiota</taxon>
    </lineage>
</organism>
<proteinExistence type="inferred from homology"/>
<dbReference type="GO" id="GO:0046983">
    <property type="term" value="F:protein dimerization activity"/>
    <property type="evidence" value="ECO:0007669"/>
    <property type="project" value="InterPro"/>
</dbReference>
<comment type="caution">
    <text evidence="3">The sequence shown here is derived from an EMBL/GenBank/DDBJ whole genome shotgun (WGS) entry which is preliminary data.</text>
</comment>
<dbReference type="EMBL" id="VGLS01000313">
    <property type="protein sequence ID" value="MBM3224386.1"/>
    <property type="molecule type" value="Genomic_DNA"/>
</dbReference>
<evidence type="ECO:0000313" key="3">
    <source>
        <dbReference type="EMBL" id="MBM3224386.1"/>
    </source>
</evidence>
<dbReference type="PANTHER" id="PTHR46278">
    <property type="entry name" value="DEHYDROGENASE, PUTATIVE-RELATED"/>
    <property type="match status" value="1"/>
</dbReference>
<accession>A0A938B2M6</accession>
<dbReference type="Proteomes" id="UP000712673">
    <property type="component" value="Unassembled WGS sequence"/>
</dbReference>
<dbReference type="GO" id="GO:0004073">
    <property type="term" value="F:aspartate-semialdehyde dehydrogenase activity"/>
    <property type="evidence" value="ECO:0007669"/>
    <property type="project" value="UniProtKB-EC"/>
</dbReference>
<evidence type="ECO:0000313" key="4">
    <source>
        <dbReference type="Proteomes" id="UP000712673"/>
    </source>
</evidence>
<dbReference type="AlphaFoldDB" id="A0A938B2M6"/>
<protein>
    <submittedName>
        <fullName evidence="3">Aspartate-semialdehyde dehydrogenase</fullName>
        <ecNumber evidence="3">1.2.1.11</ecNumber>
    </submittedName>
</protein>
<name>A0A938B2M6_UNCTE</name>
<feature type="non-terminal residue" evidence="3">
    <location>
        <position position="1"/>
    </location>
</feature>
<dbReference type="Pfam" id="PF02774">
    <property type="entry name" value="Semialdhyde_dhC"/>
    <property type="match status" value="1"/>
</dbReference>
<dbReference type="Gene3D" id="3.30.360.10">
    <property type="entry name" value="Dihydrodipicolinate Reductase, domain 2"/>
    <property type="match status" value="1"/>
</dbReference>
<dbReference type="InterPro" id="IPR012280">
    <property type="entry name" value="Semialdhyde_DH_dimer_dom"/>
</dbReference>
<reference evidence="3" key="1">
    <citation type="submission" date="2019-03" db="EMBL/GenBank/DDBJ databases">
        <title>Lake Tanganyika Metagenome-Assembled Genomes (MAGs).</title>
        <authorList>
            <person name="Tran P."/>
        </authorList>
    </citation>
    <scope>NUCLEOTIDE SEQUENCE</scope>
    <source>
        <strain evidence="3">K_DeepCast_65m_m2_066</strain>
    </source>
</reference>
<feature type="domain" description="Semialdehyde dehydrogenase dimerisation" evidence="2">
    <location>
        <begin position="4"/>
        <end position="151"/>
    </location>
</feature>
<gene>
    <name evidence="3" type="ORF">FJZ47_11355</name>
</gene>
<evidence type="ECO:0000256" key="1">
    <source>
        <dbReference type="ARBA" id="ARBA00010584"/>
    </source>
</evidence>
<dbReference type="Gene3D" id="3.40.50.720">
    <property type="entry name" value="NAD(P)-binding Rossmann-like Domain"/>
    <property type="match status" value="1"/>
</dbReference>
<dbReference type="SUPFAM" id="SSF55347">
    <property type="entry name" value="Glyceraldehyde-3-phosphate dehydrogenase-like, C-terminal domain"/>
    <property type="match status" value="1"/>
</dbReference>
<sequence>EFDQQLRDLLNFRPVQTEVLPHQIAFNCLPQCGAFQDNAYTQDEMALIMETRKLLGMPDLPVAATAVYVPLAHSHSAAVTLETVQPLSVAEARALLEQAPGLVLEDDRARLHYPQAIRASGKDEVFVGRLRADLSIPHGLHCWVVTDNLRKGAALNVVQTAELLMAAR</sequence>
<comment type="similarity">
    <text evidence="1">Belongs to the aspartate-semialdehyde dehydrogenase family.</text>
</comment>
<dbReference type="GO" id="GO:0008652">
    <property type="term" value="P:amino acid biosynthetic process"/>
    <property type="evidence" value="ECO:0007669"/>
    <property type="project" value="InterPro"/>
</dbReference>
<dbReference type="PANTHER" id="PTHR46278:SF2">
    <property type="entry name" value="ASPARTATE-SEMIALDEHYDE DEHYDROGENASE"/>
    <property type="match status" value="1"/>
</dbReference>
<dbReference type="EC" id="1.2.1.11" evidence="3"/>
<keyword evidence="3" id="KW-0560">Oxidoreductase</keyword>
<evidence type="ECO:0000259" key="2">
    <source>
        <dbReference type="Pfam" id="PF02774"/>
    </source>
</evidence>